<keyword evidence="3" id="KW-1185">Reference proteome</keyword>
<evidence type="ECO:0000313" key="3">
    <source>
        <dbReference type="Proteomes" id="UP000053558"/>
    </source>
</evidence>
<dbReference type="KEGG" id="cput:CONPUDRAFT_157032"/>
<dbReference type="Proteomes" id="UP000053558">
    <property type="component" value="Unassembled WGS sequence"/>
</dbReference>
<dbReference type="AlphaFoldDB" id="A0A5M3MGG9"/>
<dbReference type="OrthoDB" id="3258969at2759"/>
<dbReference type="EMBL" id="JH711583">
    <property type="protein sequence ID" value="EIW77854.1"/>
    <property type="molecule type" value="Genomic_DNA"/>
</dbReference>
<feature type="compositionally biased region" description="Basic residues" evidence="1">
    <location>
        <begin position="363"/>
        <end position="372"/>
    </location>
</feature>
<feature type="region of interest" description="Disordered" evidence="1">
    <location>
        <begin position="489"/>
        <end position="524"/>
    </location>
</feature>
<dbReference type="GeneID" id="19203690"/>
<protein>
    <submittedName>
        <fullName evidence="2">Uncharacterized protein</fullName>
    </submittedName>
</protein>
<feature type="region of interest" description="Disordered" evidence="1">
    <location>
        <begin position="353"/>
        <end position="385"/>
    </location>
</feature>
<feature type="region of interest" description="Disordered" evidence="1">
    <location>
        <begin position="423"/>
        <end position="474"/>
    </location>
</feature>
<organism evidence="2 3">
    <name type="scientific">Coniophora puteana (strain RWD-64-598)</name>
    <name type="common">Brown rot fungus</name>
    <dbReference type="NCBI Taxonomy" id="741705"/>
    <lineage>
        <taxon>Eukaryota</taxon>
        <taxon>Fungi</taxon>
        <taxon>Dikarya</taxon>
        <taxon>Basidiomycota</taxon>
        <taxon>Agaricomycotina</taxon>
        <taxon>Agaricomycetes</taxon>
        <taxon>Agaricomycetidae</taxon>
        <taxon>Boletales</taxon>
        <taxon>Coniophorineae</taxon>
        <taxon>Coniophoraceae</taxon>
        <taxon>Coniophora</taxon>
    </lineage>
</organism>
<feature type="compositionally biased region" description="Basic and acidic residues" evidence="1">
    <location>
        <begin position="436"/>
        <end position="450"/>
    </location>
</feature>
<evidence type="ECO:0000256" key="1">
    <source>
        <dbReference type="SAM" id="MobiDB-lite"/>
    </source>
</evidence>
<feature type="region of interest" description="Disordered" evidence="1">
    <location>
        <begin position="202"/>
        <end position="226"/>
    </location>
</feature>
<reference evidence="3" key="1">
    <citation type="journal article" date="2012" name="Science">
        <title>The Paleozoic origin of enzymatic lignin decomposition reconstructed from 31 fungal genomes.</title>
        <authorList>
            <person name="Floudas D."/>
            <person name="Binder M."/>
            <person name="Riley R."/>
            <person name="Barry K."/>
            <person name="Blanchette R.A."/>
            <person name="Henrissat B."/>
            <person name="Martinez A.T."/>
            <person name="Otillar R."/>
            <person name="Spatafora J.W."/>
            <person name="Yadav J.S."/>
            <person name="Aerts A."/>
            <person name="Benoit I."/>
            <person name="Boyd A."/>
            <person name="Carlson A."/>
            <person name="Copeland A."/>
            <person name="Coutinho P.M."/>
            <person name="de Vries R.P."/>
            <person name="Ferreira P."/>
            <person name="Findley K."/>
            <person name="Foster B."/>
            <person name="Gaskell J."/>
            <person name="Glotzer D."/>
            <person name="Gorecki P."/>
            <person name="Heitman J."/>
            <person name="Hesse C."/>
            <person name="Hori C."/>
            <person name="Igarashi K."/>
            <person name="Jurgens J.A."/>
            <person name="Kallen N."/>
            <person name="Kersten P."/>
            <person name="Kohler A."/>
            <person name="Kuees U."/>
            <person name="Kumar T.K.A."/>
            <person name="Kuo A."/>
            <person name="LaButti K."/>
            <person name="Larrondo L.F."/>
            <person name="Lindquist E."/>
            <person name="Ling A."/>
            <person name="Lombard V."/>
            <person name="Lucas S."/>
            <person name="Lundell T."/>
            <person name="Martin R."/>
            <person name="McLaughlin D.J."/>
            <person name="Morgenstern I."/>
            <person name="Morin E."/>
            <person name="Murat C."/>
            <person name="Nagy L.G."/>
            <person name="Nolan M."/>
            <person name="Ohm R.A."/>
            <person name="Patyshakuliyeva A."/>
            <person name="Rokas A."/>
            <person name="Ruiz-Duenas F.J."/>
            <person name="Sabat G."/>
            <person name="Salamov A."/>
            <person name="Samejima M."/>
            <person name="Schmutz J."/>
            <person name="Slot J.C."/>
            <person name="St John F."/>
            <person name="Stenlid J."/>
            <person name="Sun H."/>
            <person name="Sun S."/>
            <person name="Syed K."/>
            <person name="Tsang A."/>
            <person name="Wiebenga A."/>
            <person name="Young D."/>
            <person name="Pisabarro A."/>
            <person name="Eastwood D.C."/>
            <person name="Martin F."/>
            <person name="Cullen D."/>
            <person name="Grigoriev I.V."/>
            <person name="Hibbett D.S."/>
        </authorList>
    </citation>
    <scope>NUCLEOTIDE SEQUENCE [LARGE SCALE GENOMIC DNA]</scope>
    <source>
        <strain evidence="3">RWD-64-598 SS2</strain>
    </source>
</reference>
<dbReference type="OMA" id="WDEREFP"/>
<accession>A0A5M3MGG9</accession>
<gene>
    <name evidence="2" type="ORF">CONPUDRAFT_157032</name>
</gene>
<dbReference type="RefSeq" id="XP_007772166.1">
    <property type="nucleotide sequence ID" value="XM_007773976.1"/>
</dbReference>
<comment type="caution">
    <text evidence="2">The sequence shown here is derived from an EMBL/GenBank/DDBJ whole genome shotgun (WGS) entry which is preliminary data.</text>
</comment>
<evidence type="ECO:0000313" key="2">
    <source>
        <dbReference type="EMBL" id="EIW77854.1"/>
    </source>
</evidence>
<proteinExistence type="predicted"/>
<name>A0A5M3MGG9_CONPW</name>
<sequence>MARQPATVPLVTKRLMGSKARNHKKSKLMSPAPTLEATAEEKVRIVKRRIEKAERDERMDITMALTPVKTYMGGFTRPKDLRALYWSKGGRFQRLGKVFEAPPEAAYEPHTVFLLEGRYETRHGLGRPETFDHVVGFCRESDFPDVLKKYNSPRAPTSELESMDNARWPWGKQRNTTRISWWAKGEDAEAIRREIMTGELASEPADSAARHASSAIPPTVPRSPMQPQARAFHTSARAFDTNSYNADHIVPDFYIQHKKQKKATNSNGEEVAVEEAEEVPVEYHLEDQNTQVRDPSLRNTGIRKRSHKGAALMPHLSDSLMSDEISASTRRLRGKIPVEHYDADGNLVHSSGYVTPGSQGHSSHSRAHRRKENLRDEEEEHAAQTAAVAEAVLESDLDTLSAVRTRPHPHKVPFEVRDAEGQVFHPSGFAPPTPADEFKYSDSASLERDLSSAVSRQRARERDASTPKGGRGIHTTAIARATVAFHHPLPMAPPEAPKAIQAEAESEAESHHAAVMDPTAPRRSLPLSPEVKAVRDAYMPTLAEKPFFRPLLTLSVSTRPLAATLVRLSRSLERGLPFYASIPPEDRRSGPSFNARVRHLRLDRMQTLAVQLAQLLAGARGGLTGLRFSPADTARGVDGHGFDDTLPWDKRVIGVGVGNWQTRAPEIKQSFRAAAAEDVQAAYTSSSAPADKGALSVYGLDEHGRRICDETGAEMPYAAKPSPSPIMRAIADEMRARKEDKRLDWAEDHGDLTAGEVNRLRHERRVRRETVAREHPDALARFLAKGPNSIVHP</sequence>
<feature type="compositionally biased region" description="Polar residues" evidence="1">
    <location>
        <begin position="353"/>
        <end position="362"/>
    </location>
</feature>